<dbReference type="Pfam" id="PF00175">
    <property type="entry name" value="NAD_binding_1"/>
    <property type="match status" value="1"/>
</dbReference>
<dbReference type="CDD" id="cd06189">
    <property type="entry name" value="flavin_oxioreductase"/>
    <property type="match status" value="1"/>
</dbReference>
<keyword evidence="7" id="KW-1185">Reference proteome</keyword>
<evidence type="ECO:0000259" key="4">
    <source>
        <dbReference type="PROSITE" id="PS51384"/>
    </source>
</evidence>
<dbReference type="InterPro" id="IPR001433">
    <property type="entry name" value="OxRdtase_FAD/NAD-bd"/>
</dbReference>
<dbReference type="SUPFAM" id="SSF54292">
    <property type="entry name" value="2Fe-2S ferredoxin-like"/>
    <property type="match status" value="1"/>
</dbReference>
<keyword evidence="1" id="KW-0479">Metal-binding</keyword>
<organism evidence="6 8">
    <name type="scientific">Pseudomonas reactans</name>
    <dbReference type="NCBI Taxonomy" id="117680"/>
    <lineage>
        <taxon>Bacteria</taxon>
        <taxon>Pseudomonadati</taxon>
        <taxon>Pseudomonadota</taxon>
        <taxon>Gammaproteobacteria</taxon>
        <taxon>Pseudomonadales</taxon>
        <taxon>Pseudomonadaceae</taxon>
        <taxon>Pseudomonas</taxon>
    </lineage>
</organism>
<dbReference type="PANTHER" id="PTHR47354:SF5">
    <property type="entry name" value="PROTEIN RFBI"/>
    <property type="match status" value="1"/>
</dbReference>
<dbReference type="InterPro" id="IPR036010">
    <property type="entry name" value="2Fe-2S_ferredoxin-like_sf"/>
</dbReference>
<comment type="caution">
    <text evidence="6">The sequence shown here is derived from an EMBL/GenBank/DDBJ whole genome shotgun (WGS) entry which is preliminary data.</text>
</comment>
<keyword evidence="1" id="KW-0408">Iron</keyword>
<dbReference type="InterPro" id="IPR008333">
    <property type="entry name" value="Cbr1-like_FAD-bd_dom"/>
</dbReference>
<dbReference type="GO" id="GO:0016491">
    <property type="term" value="F:oxidoreductase activity"/>
    <property type="evidence" value="ECO:0007669"/>
    <property type="project" value="InterPro"/>
</dbReference>
<dbReference type="PROSITE" id="PS51384">
    <property type="entry name" value="FAD_FR"/>
    <property type="match status" value="1"/>
</dbReference>
<accession>A0A7Y8KLR8</accession>
<dbReference type="PROSITE" id="PS00197">
    <property type="entry name" value="2FE2S_FER_1"/>
    <property type="match status" value="1"/>
</dbReference>
<dbReference type="Pfam" id="PF00111">
    <property type="entry name" value="Fer2"/>
    <property type="match status" value="1"/>
</dbReference>
<comment type="cofactor">
    <cofactor evidence="2">
        <name>[2Fe-2S] cluster</name>
        <dbReference type="ChEBI" id="CHEBI:190135"/>
    </cofactor>
</comment>
<dbReference type="InterPro" id="IPR017927">
    <property type="entry name" value="FAD-bd_FR_type"/>
</dbReference>
<dbReference type="InterPro" id="IPR012675">
    <property type="entry name" value="Beta-grasp_dom_sf"/>
</dbReference>
<proteinExistence type="predicted"/>
<name>A0A7Y8KLR8_9PSED</name>
<dbReference type="InterPro" id="IPR050415">
    <property type="entry name" value="MRET"/>
</dbReference>
<dbReference type="InterPro" id="IPR001041">
    <property type="entry name" value="2Fe-2S_ferredoxin-type"/>
</dbReference>
<dbReference type="AlphaFoldDB" id="A0A7Y8KLR8"/>
<dbReference type="Gene3D" id="3.10.20.30">
    <property type="match status" value="1"/>
</dbReference>
<dbReference type="InterPro" id="IPR001709">
    <property type="entry name" value="Flavoprot_Pyr_Nucl_cyt_Rdtase"/>
</dbReference>
<evidence type="ECO:0000313" key="5">
    <source>
        <dbReference type="EMBL" id="NWD98782.1"/>
    </source>
</evidence>
<dbReference type="Pfam" id="PF00970">
    <property type="entry name" value="FAD_binding_6"/>
    <property type="match status" value="1"/>
</dbReference>
<keyword evidence="1" id="KW-0411">Iron-sulfur</keyword>
<sequence length="336" mass="36493">MTFDVTVSGTDITFPCESDETVLDAAERAGYSIPYSCRKGVCSTCEGGLAAGELQVRGQGLARGPATGVLLCQARPCTSVEITPKRIVQRAAPVRKVITTKVHRITRPNADVVVLHLRFPSGVRAKFQAGQYLKVLMEDGDSRNYSMANPPHESDGVQLHIRHVPGGRFSEGVLAGLEKGHALTVELPYGEFSLDEEVDHPVILLGTGTGMAPLKSIIEDQIKRGGSRPMHLYWGARNSQDLYLADLPAQWAKRLPAFIFTPVLSEPEPGWSGRTGWVHRTVLEDYPDLSAHQVYACGNPIMTTAALNDLTAEGQLSPDAFYCDAFVPSGEIQPKI</sequence>
<dbReference type="Proteomes" id="UP000585226">
    <property type="component" value="Unassembled WGS sequence"/>
</dbReference>
<gene>
    <name evidence="5" type="ORF">HX871_30640</name>
    <name evidence="6" type="ORF">HX893_31555</name>
</gene>
<dbReference type="CDD" id="cd00207">
    <property type="entry name" value="fer2"/>
    <property type="match status" value="1"/>
</dbReference>
<evidence type="ECO:0000256" key="2">
    <source>
        <dbReference type="ARBA" id="ARBA00034078"/>
    </source>
</evidence>
<reference evidence="7 8" key="1">
    <citation type="submission" date="2020-04" db="EMBL/GenBank/DDBJ databases">
        <title>Molecular characterization of pseudomonads from Agaricus bisporus reveal novel blotch 2 pathogens in Western Europe.</title>
        <authorList>
            <person name="Taparia T."/>
            <person name="Krijger M."/>
            <person name="Haynes E."/>
            <person name="Elpinstone J.G."/>
            <person name="Noble R."/>
            <person name="Van Der Wolf J."/>
        </authorList>
    </citation>
    <scope>NUCLEOTIDE SEQUENCE [LARGE SCALE GENOMIC DNA]</scope>
    <source>
        <strain evidence="5 7">P7774</strain>
        <strain evidence="6 8">P8021</strain>
    </source>
</reference>
<dbReference type="InterPro" id="IPR006058">
    <property type="entry name" value="2Fe2S_fd_BS"/>
</dbReference>
<dbReference type="EMBL" id="JACARY010000089">
    <property type="protein sequence ID" value="NWD98782.1"/>
    <property type="molecule type" value="Genomic_DNA"/>
</dbReference>
<protein>
    <submittedName>
        <fullName evidence="6">2Fe-2S iron-sulfur cluster binding domain-containing protein</fullName>
    </submittedName>
</protein>
<dbReference type="Gene3D" id="2.40.30.10">
    <property type="entry name" value="Translation factors"/>
    <property type="match status" value="1"/>
</dbReference>
<dbReference type="Gene3D" id="3.40.50.80">
    <property type="entry name" value="Nucleotide-binding domain of ferredoxin-NADP reductase (FNR) module"/>
    <property type="match status" value="1"/>
</dbReference>
<dbReference type="PROSITE" id="PS51085">
    <property type="entry name" value="2FE2S_FER_2"/>
    <property type="match status" value="1"/>
</dbReference>
<evidence type="ECO:0000313" key="6">
    <source>
        <dbReference type="EMBL" id="NWE92665.1"/>
    </source>
</evidence>
<dbReference type="PRINTS" id="PR00410">
    <property type="entry name" value="PHEHYDRXLASE"/>
</dbReference>
<dbReference type="SUPFAM" id="SSF52343">
    <property type="entry name" value="Ferredoxin reductase-like, C-terminal NADP-linked domain"/>
    <property type="match status" value="1"/>
</dbReference>
<dbReference type="PRINTS" id="PR00371">
    <property type="entry name" value="FPNCR"/>
</dbReference>
<dbReference type="Proteomes" id="UP000572863">
    <property type="component" value="Unassembled WGS sequence"/>
</dbReference>
<dbReference type="InterPro" id="IPR017938">
    <property type="entry name" value="Riboflavin_synthase-like_b-brl"/>
</dbReference>
<dbReference type="GO" id="GO:0051537">
    <property type="term" value="F:2 iron, 2 sulfur cluster binding"/>
    <property type="evidence" value="ECO:0007669"/>
    <property type="project" value="InterPro"/>
</dbReference>
<dbReference type="RefSeq" id="WP_042932263.1">
    <property type="nucleotide sequence ID" value="NZ_JACARY010000089.1"/>
</dbReference>
<feature type="domain" description="2Fe-2S ferredoxin-type" evidence="3">
    <location>
        <begin position="3"/>
        <end position="88"/>
    </location>
</feature>
<evidence type="ECO:0000259" key="3">
    <source>
        <dbReference type="PROSITE" id="PS51085"/>
    </source>
</evidence>
<evidence type="ECO:0000256" key="1">
    <source>
        <dbReference type="ARBA" id="ARBA00023014"/>
    </source>
</evidence>
<feature type="domain" description="FAD-binding FR-type" evidence="4">
    <location>
        <begin position="92"/>
        <end position="195"/>
    </location>
</feature>
<dbReference type="EMBL" id="JACASD010000113">
    <property type="protein sequence ID" value="NWE92665.1"/>
    <property type="molecule type" value="Genomic_DNA"/>
</dbReference>
<dbReference type="SUPFAM" id="SSF63380">
    <property type="entry name" value="Riboflavin synthase domain-like"/>
    <property type="match status" value="1"/>
</dbReference>
<dbReference type="PANTHER" id="PTHR47354">
    <property type="entry name" value="NADH OXIDOREDUCTASE HCR"/>
    <property type="match status" value="1"/>
</dbReference>
<evidence type="ECO:0000313" key="7">
    <source>
        <dbReference type="Proteomes" id="UP000572863"/>
    </source>
</evidence>
<evidence type="ECO:0000313" key="8">
    <source>
        <dbReference type="Proteomes" id="UP000585226"/>
    </source>
</evidence>
<dbReference type="InterPro" id="IPR039261">
    <property type="entry name" value="FNR_nucleotide-bd"/>
</dbReference>